<reference evidence="2" key="1">
    <citation type="journal article" date="2019" name="Int. J. Syst. Evol. Microbiol.">
        <title>The Global Catalogue of Microorganisms (GCM) 10K type strain sequencing project: providing services to taxonomists for standard genome sequencing and annotation.</title>
        <authorList>
            <consortium name="The Broad Institute Genomics Platform"/>
            <consortium name="The Broad Institute Genome Sequencing Center for Infectious Disease"/>
            <person name="Wu L."/>
            <person name="Ma J."/>
        </authorList>
    </citation>
    <scope>NUCLEOTIDE SEQUENCE [LARGE SCALE GENOMIC DNA]</scope>
    <source>
        <strain evidence="2">KCTC 42182</strain>
    </source>
</reference>
<dbReference type="PANTHER" id="PTHR35175:SF2">
    <property type="entry name" value="DUF1289 DOMAIN-CONTAINING PROTEIN"/>
    <property type="match status" value="1"/>
</dbReference>
<gene>
    <name evidence="1" type="ORF">ACFOOQ_04210</name>
</gene>
<dbReference type="Pfam" id="PF06945">
    <property type="entry name" value="DUF1289"/>
    <property type="match status" value="1"/>
</dbReference>
<protein>
    <submittedName>
        <fullName evidence="1">DUF1289 domain-containing protein</fullName>
    </submittedName>
</protein>
<proteinExistence type="predicted"/>
<dbReference type="RefSeq" id="WP_379722138.1">
    <property type="nucleotide sequence ID" value="NZ_JBHRYJ010000001.1"/>
</dbReference>
<keyword evidence="2" id="KW-1185">Reference proteome</keyword>
<dbReference type="PANTHER" id="PTHR35175">
    <property type="entry name" value="DUF1289 DOMAIN-CONTAINING PROTEIN"/>
    <property type="match status" value="1"/>
</dbReference>
<evidence type="ECO:0000313" key="1">
    <source>
        <dbReference type="EMBL" id="MFC3674734.1"/>
    </source>
</evidence>
<comment type="caution">
    <text evidence="1">The sequence shown here is derived from an EMBL/GenBank/DDBJ whole genome shotgun (WGS) entry which is preliminary data.</text>
</comment>
<sequence length="63" mass="7179">MTSAYDIPSPCTKICQIDRRTGWCLGCLRSGEEIGAWPRMGLDERLALLRTLDERRRQQRAAG</sequence>
<evidence type="ECO:0000313" key="2">
    <source>
        <dbReference type="Proteomes" id="UP001595711"/>
    </source>
</evidence>
<dbReference type="InterPro" id="IPR010710">
    <property type="entry name" value="DUF1289"/>
</dbReference>
<accession>A0ABV7VC79</accession>
<dbReference type="EMBL" id="JBHRYJ010000001">
    <property type="protein sequence ID" value="MFC3674734.1"/>
    <property type="molecule type" value="Genomic_DNA"/>
</dbReference>
<organism evidence="1 2">
    <name type="scientific">Ferrovibrio xuzhouensis</name>
    <dbReference type="NCBI Taxonomy" id="1576914"/>
    <lineage>
        <taxon>Bacteria</taxon>
        <taxon>Pseudomonadati</taxon>
        <taxon>Pseudomonadota</taxon>
        <taxon>Alphaproteobacteria</taxon>
        <taxon>Rhodospirillales</taxon>
        <taxon>Rhodospirillaceae</taxon>
        <taxon>Ferrovibrio</taxon>
    </lineage>
</organism>
<name>A0ABV7VC79_9PROT</name>
<dbReference type="Proteomes" id="UP001595711">
    <property type="component" value="Unassembled WGS sequence"/>
</dbReference>